<evidence type="ECO:0000256" key="2">
    <source>
        <dbReference type="ARBA" id="ARBA00007935"/>
    </source>
</evidence>
<gene>
    <name evidence="9" type="ORF">B5G41_11915</name>
</gene>
<dbReference type="Proteomes" id="UP000195772">
    <property type="component" value="Unassembled WGS sequence"/>
</dbReference>
<evidence type="ECO:0000256" key="4">
    <source>
        <dbReference type="ARBA" id="ARBA00022475"/>
    </source>
</evidence>
<keyword evidence="5 8" id="KW-0812">Transmembrane</keyword>
<dbReference type="PANTHER" id="PTHR30472:SF41">
    <property type="entry name" value="TRANSPORT SYSTEM PERMEASE PROTEIN"/>
    <property type="match status" value="1"/>
</dbReference>
<evidence type="ECO:0000313" key="9">
    <source>
        <dbReference type="EMBL" id="OUN02373.1"/>
    </source>
</evidence>
<dbReference type="InterPro" id="IPR037294">
    <property type="entry name" value="ABC_BtuC-like"/>
</dbReference>
<protein>
    <submittedName>
        <fullName evidence="9">Iron ABC transporter</fullName>
    </submittedName>
</protein>
<comment type="subcellular location">
    <subcellularLocation>
        <location evidence="1">Cell membrane</location>
        <topology evidence="1">Multi-pass membrane protein</topology>
    </subcellularLocation>
</comment>
<feature type="transmembrane region" description="Helical" evidence="8">
    <location>
        <begin position="151"/>
        <end position="175"/>
    </location>
</feature>
<keyword evidence="3" id="KW-0813">Transport</keyword>
<evidence type="ECO:0000256" key="8">
    <source>
        <dbReference type="SAM" id="Phobius"/>
    </source>
</evidence>
<dbReference type="InterPro" id="IPR000522">
    <property type="entry name" value="ABC_transptr_permease_BtuC"/>
</dbReference>
<keyword evidence="7 8" id="KW-0472">Membrane</keyword>
<feature type="transmembrane region" description="Helical" evidence="8">
    <location>
        <begin position="308"/>
        <end position="329"/>
    </location>
</feature>
<feature type="transmembrane region" description="Helical" evidence="8">
    <location>
        <begin position="91"/>
        <end position="114"/>
    </location>
</feature>
<keyword evidence="4" id="KW-1003">Cell membrane</keyword>
<evidence type="ECO:0000256" key="7">
    <source>
        <dbReference type="ARBA" id="ARBA00023136"/>
    </source>
</evidence>
<dbReference type="EMBL" id="NFHB01000008">
    <property type="protein sequence ID" value="OUN02373.1"/>
    <property type="molecule type" value="Genomic_DNA"/>
</dbReference>
<dbReference type="AlphaFoldDB" id="A0A1Y3QRV2"/>
<evidence type="ECO:0000256" key="5">
    <source>
        <dbReference type="ARBA" id="ARBA00022692"/>
    </source>
</evidence>
<dbReference type="SUPFAM" id="SSF81345">
    <property type="entry name" value="ABC transporter involved in vitamin B12 uptake, BtuC"/>
    <property type="match status" value="1"/>
</dbReference>
<dbReference type="Pfam" id="PF01032">
    <property type="entry name" value="FecCD"/>
    <property type="match status" value="1"/>
</dbReference>
<feature type="transmembrane region" description="Helical" evidence="8">
    <location>
        <begin position="120"/>
        <end position="144"/>
    </location>
</feature>
<dbReference type="eggNOG" id="COG0609">
    <property type="taxonomic scope" value="Bacteria"/>
</dbReference>
<dbReference type="GO" id="GO:0005886">
    <property type="term" value="C:plasma membrane"/>
    <property type="evidence" value="ECO:0007669"/>
    <property type="project" value="UniProtKB-SubCell"/>
</dbReference>
<reference evidence="10" key="1">
    <citation type="submission" date="2017-04" db="EMBL/GenBank/DDBJ databases">
        <title>Function of individual gut microbiota members based on whole genome sequencing of pure cultures obtained from chicken caecum.</title>
        <authorList>
            <person name="Medvecky M."/>
            <person name="Cejkova D."/>
            <person name="Polansky O."/>
            <person name="Karasova D."/>
            <person name="Kubasova T."/>
            <person name="Cizek A."/>
            <person name="Rychlik I."/>
        </authorList>
    </citation>
    <scope>NUCLEOTIDE SEQUENCE [LARGE SCALE GENOMIC DNA]</scope>
    <source>
        <strain evidence="10">An90</strain>
    </source>
</reference>
<proteinExistence type="inferred from homology"/>
<feature type="transmembrane region" description="Helical" evidence="8">
    <location>
        <begin position="59"/>
        <end position="79"/>
    </location>
</feature>
<evidence type="ECO:0000256" key="6">
    <source>
        <dbReference type="ARBA" id="ARBA00022989"/>
    </source>
</evidence>
<dbReference type="GO" id="GO:0022857">
    <property type="term" value="F:transmembrane transporter activity"/>
    <property type="evidence" value="ECO:0007669"/>
    <property type="project" value="InterPro"/>
</dbReference>
<dbReference type="PANTHER" id="PTHR30472">
    <property type="entry name" value="FERRIC ENTEROBACTIN TRANSPORT SYSTEM PERMEASE PROTEIN"/>
    <property type="match status" value="1"/>
</dbReference>
<organism evidence="9 10">
    <name type="scientific">Alistipes onderdonkii</name>
    <dbReference type="NCBI Taxonomy" id="328813"/>
    <lineage>
        <taxon>Bacteria</taxon>
        <taxon>Pseudomonadati</taxon>
        <taxon>Bacteroidota</taxon>
        <taxon>Bacteroidia</taxon>
        <taxon>Bacteroidales</taxon>
        <taxon>Rikenellaceae</taxon>
        <taxon>Alistipes</taxon>
    </lineage>
</organism>
<dbReference type="CDD" id="cd06550">
    <property type="entry name" value="TM_ABC_iron-siderophores_like"/>
    <property type="match status" value="1"/>
</dbReference>
<feature type="transmembrane region" description="Helical" evidence="8">
    <location>
        <begin position="195"/>
        <end position="218"/>
    </location>
</feature>
<evidence type="ECO:0000256" key="1">
    <source>
        <dbReference type="ARBA" id="ARBA00004651"/>
    </source>
</evidence>
<evidence type="ECO:0000313" key="10">
    <source>
        <dbReference type="Proteomes" id="UP000195772"/>
    </source>
</evidence>
<comment type="caution">
    <text evidence="9">The sequence shown here is derived from an EMBL/GenBank/DDBJ whole genome shotgun (WGS) entry which is preliminary data.</text>
</comment>
<name>A0A1Y3QRV2_9BACT</name>
<dbReference type="RefSeq" id="WP_087403128.1">
    <property type="nucleotide sequence ID" value="NZ_NFHB01000008.1"/>
</dbReference>
<accession>A0A1Y3QRV2</accession>
<dbReference type="Gene3D" id="1.10.3470.10">
    <property type="entry name" value="ABC transporter involved in vitamin B12 uptake, BtuC"/>
    <property type="match status" value="1"/>
</dbReference>
<feature type="transmembrane region" description="Helical" evidence="8">
    <location>
        <begin position="244"/>
        <end position="265"/>
    </location>
</feature>
<dbReference type="OrthoDB" id="9811721at2"/>
<sequence length="335" mass="34590">MAVGRTTFLFTALALLTVVLFTADLLIGSVAVAPADIWAALTGGDCDPAIRDIILRIRLLKAVTALLAGAALAASGLQMQTLFRNPLAGPYVLGISSGAGLGVALFLLGAPLLGVSAHSFVQSLGIAGAAWLGAALVLLVVMAVSRRIKDIMVILILGMMFGSGISSVVEILQYLSSEAALKSFVIWTMGSLGDVTGGNLALMLPVIAAGLVLSVAAIKPLNLLLLGENYARTMGLNVQRTRTLLFLSTVLLAGTVTAFCGPVGFIGLAVPHLARMLFASADHRILMPGSMLAGAALLLVCDLISKTLALPINTVTALMGIPVVIIVVVRNRNLF</sequence>
<evidence type="ECO:0000256" key="3">
    <source>
        <dbReference type="ARBA" id="ARBA00022448"/>
    </source>
</evidence>
<keyword evidence="6 8" id="KW-1133">Transmembrane helix</keyword>
<comment type="similarity">
    <text evidence="2">Belongs to the binding-protein-dependent transport system permease family. FecCD subfamily.</text>
</comment>
<dbReference type="GO" id="GO:0033214">
    <property type="term" value="P:siderophore-iron import into cell"/>
    <property type="evidence" value="ECO:0007669"/>
    <property type="project" value="TreeGrafter"/>
</dbReference>